<evidence type="ECO:0000313" key="4">
    <source>
        <dbReference type="Proteomes" id="UP000321532"/>
    </source>
</evidence>
<evidence type="ECO:0000256" key="1">
    <source>
        <dbReference type="SAM" id="SignalP"/>
    </source>
</evidence>
<keyword evidence="1" id="KW-0732">Signal</keyword>
<dbReference type="OrthoDB" id="951410at2"/>
<sequence>MKKLTFSALFSAALFLSAGTFATAQTKTATAVNNTKVNKATTYQVDAAKSQLTWNGKKVTGEHSGTINVANGQLAVNGNKLTGGAFDIDMTSIKNTDLTDPEYNGKLVGHLKSDDFFSVEKHPKATFKITSVTPIKGAKSGQANYTVKGNLTIKGITNAVSFPATVAVNNGTATAKGVATLDRTKWDVRYGSKSFFANIGDKAINDDFTLDFNIVAKQNDLARL</sequence>
<name>A0A512AZK4_9BACT</name>
<comment type="caution">
    <text evidence="3">The sequence shown here is derived from an EMBL/GenBank/DDBJ whole genome shotgun (WGS) entry which is preliminary data.</text>
</comment>
<dbReference type="RefSeq" id="WP_146898510.1">
    <property type="nucleotide sequence ID" value="NZ_BJYS01000020.1"/>
</dbReference>
<dbReference type="Proteomes" id="UP000321532">
    <property type="component" value="Unassembled WGS sequence"/>
</dbReference>
<dbReference type="PANTHER" id="PTHR34406:SF1">
    <property type="entry name" value="PROTEIN YCEI"/>
    <property type="match status" value="1"/>
</dbReference>
<feature type="chain" id="PRO_5022043683" description="Lipid/polyisoprenoid-binding YceI-like domain-containing protein" evidence="1">
    <location>
        <begin position="25"/>
        <end position="224"/>
    </location>
</feature>
<dbReference type="Pfam" id="PF04264">
    <property type="entry name" value="YceI"/>
    <property type="match status" value="1"/>
</dbReference>
<proteinExistence type="predicted"/>
<reference evidence="3 4" key="1">
    <citation type="submission" date="2019-07" db="EMBL/GenBank/DDBJ databases">
        <title>Whole genome shotgun sequence of Adhaeribacter aerolatus NBRC 106133.</title>
        <authorList>
            <person name="Hosoyama A."/>
            <person name="Uohara A."/>
            <person name="Ohji S."/>
            <person name="Ichikawa N."/>
        </authorList>
    </citation>
    <scope>NUCLEOTIDE SEQUENCE [LARGE SCALE GENOMIC DNA]</scope>
    <source>
        <strain evidence="3 4">NBRC 106133</strain>
    </source>
</reference>
<feature type="signal peptide" evidence="1">
    <location>
        <begin position="1"/>
        <end position="24"/>
    </location>
</feature>
<dbReference type="InterPro" id="IPR007372">
    <property type="entry name" value="Lipid/polyisoprenoid-bd_YceI"/>
</dbReference>
<organism evidence="3 4">
    <name type="scientific">Adhaeribacter aerolatus</name>
    <dbReference type="NCBI Taxonomy" id="670289"/>
    <lineage>
        <taxon>Bacteria</taxon>
        <taxon>Pseudomonadati</taxon>
        <taxon>Bacteroidota</taxon>
        <taxon>Cytophagia</taxon>
        <taxon>Cytophagales</taxon>
        <taxon>Hymenobacteraceae</taxon>
        <taxon>Adhaeribacter</taxon>
    </lineage>
</organism>
<dbReference type="Gene3D" id="2.40.128.110">
    <property type="entry name" value="Lipid/polyisoprenoid-binding, YceI-like"/>
    <property type="match status" value="1"/>
</dbReference>
<evidence type="ECO:0000259" key="2">
    <source>
        <dbReference type="SMART" id="SM00867"/>
    </source>
</evidence>
<protein>
    <recommendedName>
        <fullName evidence="2">Lipid/polyisoprenoid-binding YceI-like domain-containing protein</fullName>
    </recommendedName>
</protein>
<dbReference type="AlphaFoldDB" id="A0A512AZK4"/>
<dbReference type="SUPFAM" id="SSF101874">
    <property type="entry name" value="YceI-like"/>
    <property type="match status" value="1"/>
</dbReference>
<accession>A0A512AZK4</accession>
<dbReference type="InterPro" id="IPR036761">
    <property type="entry name" value="TTHA0802/YceI-like_sf"/>
</dbReference>
<feature type="domain" description="Lipid/polyisoprenoid-binding YceI-like" evidence="2">
    <location>
        <begin position="42"/>
        <end position="217"/>
    </location>
</feature>
<keyword evidence="4" id="KW-1185">Reference proteome</keyword>
<evidence type="ECO:0000313" key="3">
    <source>
        <dbReference type="EMBL" id="GEO05155.1"/>
    </source>
</evidence>
<dbReference type="SMART" id="SM00867">
    <property type="entry name" value="YceI"/>
    <property type="match status" value="1"/>
</dbReference>
<dbReference type="EMBL" id="BJYS01000020">
    <property type="protein sequence ID" value="GEO05155.1"/>
    <property type="molecule type" value="Genomic_DNA"/>
</dbReference>
<gene>
    <name evidence="3" type="ORF">AAE02nite_28190</name>
</gene>
<dbReference type="PANTHER" id="PTHR34406">
    <property type="entry name" value="PROTEIN YCEI"/>
    <property type="match status" value="1"/>
</dbReference>